<organism evidence="2 3">
    <name type="scientific">Scylla paramamosain</name>
    <name type="common">Mud crab</name>
    <dbReference type="NCBI Taxonomy" id="85552"/>
    <lineage>
        <taxon>Eukaryota</taxon>
        <taxon>Metazoa</taxon>
        <taxon>Ecdysozoa</taxon>
        <taxon>Arthropoda</taxon>
        <taxon>Crustacea</taxon>
        <taxon>Multicrustacea</taxon>
        <taxon>Malacostraca</taxon>
        <taxon>Eumalacostraca</taxon>
        <taxon>Eucarida</taxon>
        <taxon>Decapoda</taxon>
        <taxon>Pleocyemata</taxon>
        <taxon>Brachyura</taxon>
        <taxon>Eubrachyura</taxon>
        <taxon>Portunoidea</taxon>
        <taxon>Portunidae</taxon>
        <taxon>Portuninae</taxon>
        <taxon>Scylla</taxon>
    </lineage>
</organism>
<feature type="region of interest" description="Disordered" evidence="1">
    <location>
        <begin position="1"/>
        <end position="37"/>
    </location>
</feature>
<name>A0AAW0TK12_SCYPA</name>
<evidence type="ECO:0000256" key="1">
    <source>
        <dbReference type="SAM" id="MobiDB-lite"/>
    </source>
</evidence>
<comment type="caution">
    <text evidence="2">The sequence shown here is derived from an EMBL/GenBank/DDBJ whole genome shotgun (WGS) entry which is preliminary data.</text>
</comment>
<evidence type="ECO:0000313" key="3">
    <source>
        <dbReference type="Proteomes" id="UP001487740"/>
    </source>
</evidence>
<evidence type="ECO:0000313" key="2">
    <source>
        <dbReference type="EMBL" id="KAK8388063.1"/>
    </source>
</evidence>
<dbReference type="AlphaFoldDB" id="A0AAW0TK12"/>
<keyword evidence="3" id="KW-1185">Reference proteome</keyword>
<protein>
    <submittedName>
        <fullName evidence="2">Uncharacterized protein</fullName>
    </submittedName>
</protein>
<accession>A0AAW0TK12</accession>
<sequence>MFGESVSGIRRSSSPAGRGRFSVEEDHPRAATGNTRAWESEWMGEDREPIKISGSVTLKILPLLLAEEQPTISVNEEGPGRQWIVLVQCFKPSEGARRENLHLKERHFDTETSFMAVSTPFHCVPVPTPFHCIPVPTPFYCIPVPTPFHCTPVPTPSHCIPVPTPSHCIPVPTSSHCIPVPTPAHCILVPTTCGGDCLAAIHSLTCCRPPLVAVVLQVRKSVSHEDCRECEPRPDAAGREAKRGKPKLPSSLSEAFESCLCGGIDKETECSTCFDPVRDNPDTATLEEIFACLDTAGIDRTIAAACTERQRSSCHSSEERDTALPVAFNSRMPACPSRTLSFNKASRKLPCLLSSWDAKPRRSFQVFKSQGRAALLDTTYQIKGGGNVFRGLEMTKWGSDGDSAPIDIISLVPRFLSPAGVSSGGGTPKWRQHWHLEYARLRVQDQSNCVIP</sequence>
<proteinExistence type="predicted"/>
<dbReference type="EMBL" id="JARAKH010000029">
    <property type="protein sequence ID" value="KAK8388063.1"/>
    <property type="molecule type" value="Genomic_DNA"/>
</dbReference>
<dbReference type="Proteomes" id="UP001487740">
    <property type="component" value="Unassembled WGS sequence"/>
</dbReference>
<gene>
    <name evidence="2" type="ORF">O3P69_020149</name>
</gene>
<reference evidence="2 3" key="1">
    <citation type="submission" date="2023-03" db="EMBL/GenBank/DDBJ databases">
        <title>High-quality genome of Scylla paramamosain provides insights in environmental adaptation.</title>
        <authorList>
            <person name="Zhang L."/>
        </authorList>
    </citation>
    <scope>NUCLEOTIDE SEQUENCE [LARGE SCALE GENOMIC DNA]</scope>
    <source>
        <strain evidence="2">LZ_2023a</strain>
        <tissue evidence="2">Muscle</tissue>
    </source>
</reference>